<proteinExistence type="predicted"/>
<evidence type="ECO:0000259" key="2">
    <source>
        <dbReference type="PROSITE" id="PS50994"/>
    </source>
</evidence>
<dbReference type="GO" id="GO:0003676">
    <property type="term" value="F:nucleic acid binding"/>
    <property type="evidence" value="ECO:0007669"/>
    <property type="project" value="InterPro"/>
</dbReference>
<evidence type="ECO:0000313" key="3">
    <source>
        <dbReference type="EMBL" id="GGP01113.1"/>
    </source>
</evidence>
<dbReference type="InterPro" id="IPR036397">
    <property type="entry name" value="RNaseH_sf"/>
</dbReference>
<dbReference type="PANTHER" id="PTHR35004:SF7">
    <property type="entry name" value="INTEGRASE PROTEIN"/>
    <property type="match status" value="1"/>
</dbReference>
<name>A0A918A0M3_9ACTN</name>
<protein>
    <recommendedName>
        <fullName evidence="2">Integrase catalytic domain-containing protein</fullName>
    </recommendedName>
</protein>
<comment type="caution">
    <text evidence="3">The sequence shown here is derived from an EMBL/GenBank/DDBJ whole genome shotgun (WGS) entry which is preliminary data.</text>
</comment>
<evidence type="ECO:0000313" key="4">
    <source>
        <dbReference type="Proteomes" id="UP000641932"/>
    </source>
</evidence>
<dbReference type="Pfam" id="PF13683">
    <property type="entry name" value="rve_3"/>
    <property type="match status" value="1"/>
</dbReference>
<accession>A0A918A0M3</accession>
<gene>
    <name evidence="3" type="ORF">GCM10012280_71320</name>
</gene>
<dbReference type="GO" id="GO:0015074">
    <property type="term" value="P:DNA integration"/>
    <property type="evidence" value="ECO:0007669"/>
    <property type="project" value="InterPro"/>
</dbReference>
<reference evidence="3" key="1">
    <citation type="journal article" date="2014" name="Int. J. Syst. Evol. Microbiol.">
        <title>Complete genome sequence of Corynebacterium casei LMG S-19264T (=DSM 44701T), isolated from a smear-ripened cheese.</title>
        <authorList>
            <consortium name="US DOE Joint Genome Institute (JGI-PGF)"/>
            <person name="Walter F."/>
            <person name="Albersmeier A."/>
            <person name="Kalinowski J."/>
            <person name="Ruckert C."/>
        </authorList>
    </citation>
    <scope>NUCLEOTIDE SEQUENCE</scope>
    <source>
        <strain evidence="3">CGMCC 4.7201</strain>
    </source>
</reference>
<organism evidence="3 4">
    <name type="scientific">Wenjunlia tyrosinilytica</name>
    <dbReference type="NCBI Taxonomy" id="1544741"/>
    <lineage>
        <taxon>Bacteria</taxon>
        <taxon>Bacillati</taxon>
        <taxon>Actinomycetota</taxon>
        <taxon>Actinomycetes</taxon>
        <taxon>Kitasatosporales</taxon>
        <taxon>Streptomycetaceae</taxon>
        <taxon>Wenjunlia</taxon>
    </lineage>
</organism>
<reference evidence="3" key="2">
    <citation type="submission" date="2020-09" db="EMBL/GenBank/DDBJ databases">
        <authorList>
            <person name="Sun Q."/>
            <person name="Zhou Y."/>
        </authorList>
    </citation>
    <scope>NUCLEOTIDE SEQUENCE</scope>
    <source>
        <strain evidence="3">CGMCC 4.7201</strain>
    </source>
</reference>
<dbReference type="SUPFAM" id="SSF53098">
    <property type="entry name" value="Ribonuclease H-like"/>
    <property type="match status" value="1"/>
</dbReference>
<dbReference type="InterPro" id="IPR001584">
    <property type="entry name" value="Integrase_cat-core"/>
</dbReference>
<feature type="domain" description="Integrase catalytic" evidence="2">
    <location>
        <begin position="1"/>
        <end position="135"/>
    </location>
</feature>
<dbReference type="Gene3D" id="3.30.420.10">
    <property type="entry name" value="Ribonuclease H-like superfamily/Ribonuclease H"/>
    <property type="match status" value="1"/>
</dbReference>
<dbReference type="AlphaFoldDB" id="A0A918A0M3"/>
<dbReference type="PROSITE" id="PS50994">
    <property type="entry name" value="INTEGRASE"/>
    <property type="match status" value="1"/>
</dbReference>
<dbReference type="PANTHER" id="PTHR35004">
    <property type="entry name" value="TRANSPOSASE RV3428C-RELATED"/>
    <property type="match status" value="1"/>
</dbReference>
<keyword evidence="4" id="KW-1185">Reference proteome</keyword>
<sequence>MLAKVVTVPSGRAISAAFADAMAAHGVPSKVLTDNGKQFTGRYTKPVPAEVLFDRICRENGITHRLTKPRSPTTTGKIERLHKTLRREFLDHAAPFADLATAQAALDAWAHAYNHSRPHQSLDMATPADVFRPTPEKPMREADLVIPPPAAEPQPAAMPLQVPAGLPAQRAPIHEDEIRAVEFTAVICLAGRLCLPGGQQAKFSPALGGRTVTVWADRRGFHVLLDGEMLRTRPSRLTAKDLKAMIKNGARIAGPEPAPAALPTGPLPAHAIVEVERTVARDGYVGLLGQQLLLSAHLQGRQVVLRFEGRLMHVVTSGQVVKTIPAPIPPEDRAKIPGAHAAQSAPPRHVPCRPAAVSPPAAA</sequence>
<dbReference type="InterPro" id="IPR012337">
    <property type="entry name" value="RNaseH-like_sf"/>
</dbReference>
<evidence type="ECO:0000256" key="1">
    <source>
        <dbReference type="SAM" id="MobiDB-lite"/>
    </source>
</evidence>
<feature type="region of interest" description="Disordered" evidence="1">
    <location>
        <begin position="327"/>
        <end position="363"/>
    </location>
</feature>
<dbReference type="EMBL" id="BMMS01000084">
    <property type="protein sequence ID" value="GGP01113.1"/>
    <property type="molecule type" value="Genomic_DNA"/>
</dbReference>
<dbReference type="Proteomes" id="UP000641932">
    <property type="component" value="Unassembled WGS sequence"/>
</dbReference>